<sequence>MDQLHLHQALQEAPELLELAASLPGLSGLQGPPRQHPEGADAAMGPSSHVPFSSLATQRAEAAASRASQMLHSSRAQLQRIVSSYAPRPLPGTSSTCEDPSSSKRKAQRTSVDQSAGRADRNTGAKGLRHFSAKVCEKVKSQGRTTYNQVAEDLVKELCREAACGESGGGQYDEKNIRRRVYDALNVLMAMDIIQKDKKDIIWKGTTSEGPNLDKLIAERVRRISELERKQAYLQELMDQHTAIKQLLARDPERRFQCSTALHLPFILIQARPDATVEVKISDDMQDVAFDFYNSPFQIHDDAFVLKHMAAQQHQGLAGAGATVPNTGMAAAQHTVQPMRAQCVERPPSRQPSPSVHAPCVSSSMQDGSTQGPTGLEAPPPAFPNLPPLSSVPQYHMQQQQQQQHMQHFPSHFMQQPLPLAFAM</sequence>
<comment type="similarity">
    <text evidence="2 7">Belongs to the E2F/DP family.</text>
</comment>
<dbReference type="SMART" id="SM01372">
    <property type="entry name" value="E2F_TDP"/>
    <property type="match status" value="1"/>
</dbReference>
<name>A0A7S0RW99_9CHLO</name>
<keyword evidence="3 7" id="KW-0805">Transcription regulation</keyword>
<evidence type="ECO:0000256" key="4">
    <source>
        <dbReference type="ARBA" id="ARBA00023125"/>
    </source>
</evidence>
<dbReference type="SMART" id="SM01138">
    <property type="entry name" value="DP"/>
    <property type="match status" value="1"/>
</dbReference>
<dbReference type="InterPro" id="IPR003316">
    <property type="entry name" value="E2F_WHTH_DNA-bd_dom"/>
</dbReference>
<evidence type="ECO:0000256" key="6">
    <source>
        <dbReference type="ARBA" id="ARBA00023242"/>
    </source>
</evidence>
<dbReference type="GO" id="GO:0051726">
    <property type="term" value="P:regulation of cell cycle"/>
    <property type="evidence" value="ECO:0007669"/>
    <property type="project" value="InterPro"/>
</dbReference>
<evidence type="ECO:0000256" key="5">
    <source>
        <dbReference type="ARBA" id="ARBA00023163"/>
    </source>
</evidence>
<dbReference type="InterPro" id="IPR036388">
    <property type="entry name" value="WH-like_DNA-bd_sf"/>
</dbReference>
<dbReference type="Pfam" id="PF08781">
    <property type="entry name" value="DP"/>
    <property type="match status" value="1"/>
</dbReference>
<reference evidence="11" key="1">
    <citation type="submission" date="2021-01" db="EMBL/GenBank/DDBJ databases">
        <authorList>
            <person name="Corre E."/>
            <person name="Pelletier E."/>
            <person name="Niang G."/>
            <person name="Scheremetjew M."/>
            <person name="Finn R."/>
            <person name="Kale V."/>
            <person name="Holt S."/>
            <person name="Cochrane G."/>
            <person name="Meng A."/>
            <person name="Brown T."/>
            <person name="Cohen L."/>
        </authorList>
    </citation>
    <scope>NUCLEOTIDE SEQUENCE</scope>
    <source>
        <strain evidence="11">SAG 11-49</strain>
    </source>
</reference>
<dbReference type="PANTHER" id="PTHR12548:SF9">
    <property type="entry name" value="TRANSCRIPTION FACTOR DP"/>
    <property type="match status" value="1"/>
</dbReference>
<dbReference type="Pfam" id="PF02319">
    <property type="entry name" value="WHD_E2F_TDP"/>
    <property type="match status" value="1"/>
</dbReference>
<dbReference type="InterPro" id="IPR038168">
    <property type="entry name" value="TF_DP_C_sf"/>
</dbReference>
<accession>A0A7S0RW99</accession>
<keyword evidence="5 7" id="KW-0804">Transcription</keyword>
<dbReference type="Gene3D" id="1.10.10.10">
    <property type="entry name" value="Winged helix-like DNA-binding domain superfamily/Winged helix DNA-binding domain"/>
    <property type="match status" value="1"/>
</dbReference>
<dbReference type="SUPFAM" id="SSF144074">
    <property type="entry name" value="E2F-DP heterodimerization region"/>
    <property type="match status" value="1"/>
</dbReference>
<dbReference type="AlphaFoldDB" id="A0A7S0RW99"/>
<dbReference type="EMBL" id="HBFB01025485">
    <property type="protein sequence ID" value="CAD8689038.1"/>
    <property type="molecule type" value="Transcribed_RNA"/>
</dbReference>
<organism evidence="11">
    <name type="scientific">Chlamydomonas leiostraca</name>
    <dbReference type="NCBI Taxonomy" id="1034604"/>
    <lineage>
        <taxon>Eukaryota</taxon>
        <taxon>Viridiplantae</taxon>
        <taxon>Chlorophyta</taxon>
        <taxon>core chlorophytes</taxon>
        <taxon>Chlorophyceae</taxon>
        <taxon>CS clade</taxon>
        <taxon>Chlamydomonadales</taxon>
        <taxon>Chlamydomonadaceae</taxon>
        <taxon>Chlamydomonas</taxon>
    </lineage>
</organism>
<evidence type="ECO:0000256" key="7">
    <source>
        <dbReference type="RuleBase" id="RU003796"/>
    </source>
</evidence>
<dbReference type="InterPro" id="IPR037241">
    <property type="entry name" value="E2F-DP_heterodim"/>
</dbReference>
<evidence type="ECO:0000259" key="9">
    <source>
        <dbReference type="SMART" id="SM01138"/>
    </source>
</evidence>
<feature type="compositionally biased region" description="Polar residues" evidence="8">
    <location>
        <begin position="361"/>
        <end position="373"/>
    </location>
</feature>
<dbReference type="GO" id="GO:0005667">
    <property type="term" value="C:transcription regulator complex"/>
    <property type="evidence" value="ECO:0007669"/>
    <property type="project" value="InterPro"/>
</dbReference>
<evidence type="ECO:0000259" key="10">
    <source>
        <dbReference type="SMART" id="SM01372"/>
    </source>
</evidence>
<evidence type="ECO:0000256" key="8">
    <source>
        <dbReference type="SAM" id="MobiDB-lite"/>
    </source>
</evidence>
<keyword evidence="6 7" id="KW-0539">Nucleus</keyword>
<dbReference type="CDD" id="cd14458">
    <property type="entry name" value="DP_DD"/>
    <property type="match status" value="1"/>
</dbReference>
<dbReference type="InterPro" id="IPR015648">
    <property type="entry name" value="Transcrpt_fac_DP"/>
</dbReference>
<dbReference type="SUPFAM" id="SSF46785">
    <property type="entry name" value="Winged helix' DNA-binding domain"/>
    <property type="match status" value="1"/>
</dbReference>
<feature type="region of interest" description="Disordered" evidence="8">
    <location>
        <begin position="342"/>
        <end position="407"/>
    </location>
</feature>
<dbReference type="InterPro" id="IPR014889">
    <property type="entry name" value="Transc_factor_DP_C"/>
</dbReference>
<evidence type="ECO:0008006" key="12">
    <source>
        <dbReference type="Google" id="ProtNLM"/>
    </source>
</evidence>
<evidence type="ECO:0000256" key="1">
    <source>
        <dbReference type="ARBA" id="ARBA00004123"/>
    </source>
</evidence>
<proteinExistence type="inferred from homology"/>
<feature type="region of interest" description="Disordered" evidence="8">
    <location>
        <begin position="24"/>
        <end position="51"/>
    </location>
</feature>
<dbReference type="PANTHER" id="PTHR12548">
    <property type="entry name" value="TRANSCRIPTION FACTOR DP"/>
    <property type="match status" value="1"/>
</dbReference>
<dbReference type="GO" id="GO:0005634">
    <property type="term" value="C:nucleus"/>
    <property type="evidence" value="ECO:0007669"/>
    <property type="project" value="UniProtKB-SubCell"/>
</dbReference>
<feature type="region of interest" description="Disordered" evidence="8">
    <location>
        <begin position="85"/>
        <end position="126"/>
    </location>
</feature>
<keyword evidence="4 7" id="KW-0238">DNA-binding</keyword>
<dbReference type="InterPro" id="IPR036390">
    <property type="entry name" value="WH_DNA-bd_sf"/>
</dbReference>
<gene>
    <name evidence="11" type="ORF">CLEI1391_LOCUS14289</name>
</gene>
<dbReference type="GO" id="GO:0000977">
    <property type="term" value="F:RNA polymerase II transcription regulatory region sequence-specific DNA binding"/>
    <property type="evidence" value="ECO:0007669"/>
    <property type="project" value="TreeGrafter"/>
</dbReference>
<feature type="compositionally biased region" description="Low complexity" evidence="8">
    <location>
        <begin position="393"/>
        <end position="407"/>
    </location>
</feature>
<evidence type="ECO:0000313" key="11">
    <source>
        <dbReference type="EMBL" id="CAD8689038.1"/>
    </source>
</evidence>
<evidence type="ECO:0000256" key="2">
    <source>
        <dbReference type="ARBA" id="ARBA00010940"/>
    </source>
</evidence>
<dbReference type="Gene3D" id="1.20.140.80">
    <property type="entry name" value="Transcription factor DP"/>
    <property type="match status" value="1"/>
</dbReference>
<feature type="compositionally biased region" description="Low complexity" evidence="8">
    <location>
        <begin position="24"/>
        <end position="33"/>
    </location>
</feature>
<feature type="domain" description="Transcription factor DP C-terminal" evidence="9">
    <location>
        <begin position="211"/>
        <end position="372"/>
    </location>
</feature>
<dbReference type="GO" id="GO:0000981">
    <property type="term" value="F:DNA-binding transcription factor activity, RNA polymerase II-specific"/>
    <property type="evidence" value="ECO:0007669"/>
    <property type="project" value="TreeGrafter"/>
</dbReference>
<dbReference type="FunFam" id="1.10.10.10:FF:000360">
    <property type="entry name" value="Transcription factor Dp-1, a"/>
    <property type="match status" value="1"/>
</dbReference>
<feature type="domain" description="E2F/DP family winged-helix DNA-binding" evidence="10">
    <location>
        <begin position="123"/>
        <end position="205"/>
    </location>
</feature>
<feature type="compositionally biased region" description="Pro residues" evidence="8">
    <location>
        <begin position="378"/>
        <end position="387"/>
    </location>
</feature>
<protein>
    <recommendedName>
        <fullName evidence="12">E2F/DP family winged-helix DNA-binding domain-containing protein</fullName>
    </recommendedName>
</protein>
<evidence type="ECO:0000256" key="3">
    <source>
        <dbReference type="ARBA" id="ARBA00023015"/>
    </source>
</evidence>
<comment type="subcellular location">
    <subcellularLocation>
        <location evidence="1 7">Nucleus</location>
    </subcellularLocation>
</comment>